<dbReference type="PROSITE" id="PS51330">
    <property type="entry name" value="DHFR_2"/>
    <property type="match status" value="1"/>
</dbReference>
<evidence type="ECO:0000256" key="5">
    <source>
        <dbReference type="ARBA" id="ARBA00022857"/>
    </source>
</evidence>
<dbReference type="PANTHER" id="PTHR48069:SF3">
    <property type="entry name" value="DIHYDROFOLATE REDUCTASE"/>
    <property type="match status" value="1"/>
</dbReference>
<comment type="function">
    <text evidence="7 8">Key enzyme in folate metabolism. Catalyzes an essential reaction for de novo glycine and purine synthesis, and for DNA precursor synthesis.</text>
</comment>
<dbReference type="PROSITE" id="PS00075">
    <property type="entry name" value="DHFR_1"/>
    <property type="match status" value="1"/>
</dbReference>
<dbReference type="InterPro" id="IPR024072">
    <property type="entry name" value="DHFR-like_dom_sf"/>
</dbReference>
<evidence type="ECO:0000259" key="10">
    <source>
        <dbReference type="PROSITE" id="PS51330"/>
    </source>
</evidence>
<dbReference type="Proteomes" id="UP000262379">
    <property type="component" value="Unassembled WGS sequence"/>
</dbReference>
<keyword evidence="4 8" id="KW-0554">One-carbon metabolism</keyword>
<evidence type="ECO:0000313" key="11">
    <source>
        <dbReference type="EMBL" id="RFC68197.1"/>
    </source>
</evidence>
<organism evidence="11 12">
    <name type="scientific">Mesorhizobium denitrificans</name>
    <dbReference type="NCBI Taxonomy" id="2294114"/>
    <lineage>
        <taxon>Bacteria</taxon>
        <taxon>Pseudomonadati</taxon>
        <taxon>Pseudomonadota</taxon>
        <taxon>Alphaproteobacteria</taxon>
        <taxon>Hyphomicrobiales</taxon>
        <taxon>Phyllobacteriaceae</taxon>
        <taxon>Mesorhizobium</taxon>
    </lineage>
</organism>
<dbReference type="Pfam" id="PF00186">
    <property type="entry name" value="DHFR_1"/>
    <property type="match status" value="1"/>
</dbReference>
<dbReference type="SUPFAM" id="SSF53597">
    <property type="entry name" value="Dihydrofolate reductase-like"/>
    <property type="match status" value="1"/>
</dbReference>
<evidence type="ECO:0000256" key="7">
    <source>
        <dbReference type="ARBA" id="ARBA00025067"/>
    </source>
</evidence>
<dbReference type="GO" id="GO:0046654">
    <property type="term" value="P:tetrahydrofolate biosynthetic process"/>
    <property type="evidence" value="ECO:0007669"/>
    <property type="project" value="UniProtKB-UniPathway"/>
</dbReference>
<comment type="pathway">
    <text evidence="1 8">Cofactor biosynthesis; tetrahydrofolate biosynthesis; 5,6,7,8-tetrahydrofolate from 7,8-dihydrofolate: step 1/1.</text>
</comment>
<dbReference type="GO" id="GO:0070401">
    <property type="term" value="F:NADP+ binding"/>
    <property type="evidence" value="ECO:0007669"/>
    <property type="project" value="UniProtKB-ARBA"/>
</dbReference>
<dbReference type="InterPro" id="IPR001796">
    <property type="entry name" value="DHFR_dom"/>
</dbReference>
<name>A0A371XG34_9HYPH</name>
<dbReference type="GO" id="GO:0005829">
    <property type="term" value="C:cytosol"/>
    <property type="evidence" value="ECO:0007669"/>
    <property type="project" value="TreeGrafter"/>
</dbReference>
<dbReference type="PANTHER" id="PTHR48069">
    <property type="entry name" value="DIHYDROFOLATE REDUCTASE"/>
    <property type="match status" value="1"/>
</dbReference>
<keyword evidence="6 8" id="KW-0560">Oxidoreductase</keyword>
<dbReference type="GO" id="GO:0046655">
    <property type="term" value="P:folic acid metabolic process"/>
    <property type="evidence" value="ECO:0007669"/>
    <property type="project" value="TreeGrafter"/>
</dbReference>
<dbReference type="PIRSF" id="PIRSF000194">
    <property type="entry name" value="DHFR"/>
    <property type="match status" value="1"/>
</dbReference>
<dbReference type="GO" id="GO:0006730">
    <property type="term" value="P:one-carbon metabolic process"/>
    <property type="evidence" value="ECO:0007669"/>
    <property type="project" value="UniProtKB-KW"/>
</dbReference>
<evidence type="ECO:0000256" key="9">
    <source>
        <dbReference type="RuleBase" id="RU004474"/>
    </source>
</evidence>
<dbReference type="EMBL" id="QURN01000005">
    <property type="protein sequence ID" value="RFC68197.1"/>
    <property type="molecule type" value="Genomic_DNA"/>
</dbReference>
<dbReference type="FunFam" id="3.40.430.10:FF:000001">
    <property type="entry name" value="Dihydrofolate reductase"/>
    <property type="match status" value="1"/>
</dbReference>
<comment type="similarity">
    <text evidence="2 8 9">Belongs to the dihydrofolate reductase family.</text>
</comment>
<dbReference type="InterPro" id="IPR012259">
    <property type="entry name" value="DHFR"/>
</dbReference>
<comment type="caution">
    <text evidence="11">The sequence shown here is derived from an EMBL/GenBank/DDBJ whole genome shotgun (WGS) entry which is preliminary data.</text>
</comment>
<keyword evidence="12" id="KW-1185">Reference proteome</keyword>
<feature type="domain" description="DHFR" evidence="10">
    <location>
        <begin position="2"/>
        <end position="163"/>
    </location>
</feature>
<dbReference type="InterPro" id="IPR017925">
    <property type="entry name" value="DHFR_CS"/>
</dbReference>
<dbReference type="GO" id="GO:0004146">
    <property type="term" value="F:dihydrofolate reductase activity"/>
    <property type="evidence" value="ECO:0007669"/>
    <property type="project" value="UniProtKB-EC"/>
</dbReference>
<dbReference type="AlphaFoldDB" id="A0A371XG34"/>
<dbReference type="PRINTS" id="PR00070">
    <property type="entry name" value="DHFR"/>
</dbReference>
<protein>
    <recommendedName>
        <fullName evidence="3 8">Dihydrofolate reductase</fullName>
        <ecNumber evidence="3 8">1.5.1.3</ecNumber>
    </recommendedName>
</protein>
<evidence type="ECO:0000256" key="3">
    <source>
        <dbReference type="ARBA" id="ARBA00012856"/>
    </source>
</evidence>
<evidence type="ECO:0000256" key="1">
    <source>
        <dbReference type="ARBA" id="ARBA00004903"/>
    </source>
</evidence>
<evidence type="ECO:0000256" key="2">
    <source>
        <dbReference type="ARBA" id="ARBA00009539"/>
    </source>
</evidence>
<dbReference type="UniPathway" id="UPA00077">
    <property type="reaction ID" value="UER00158"/>
</dbReference>
<dbReference type="EC" id="1.5.1.3" evidence="3 8"/>
<gene>
    <name evidence="11" type="ORF">DY251_07950</name>
</gene>
<sequence length="168" mass="18470">MRIAFYVAIADNGVIGHKGGLPWRLSSDLKRFKADTMGKPLIMGRKTWESLPRRPLPGRLNIVVTRDPSYVADGAALATSVDDALRIACDAGADEIAVIGGGDIFRLLFDQADRLNVTHVLGEVPGDTHFPAISPVDWEAIESTDHPAGERDSHATRYVVYQRRRYTS</sequence>
<evidence type="ECO:0000256" key="4">
    <source>
        <dbReference type="ARBA" id="ARBA00022563"/>
    </source>
</evidence>
<accession>A0A371XG34</accession>
<reference evidence="12" key="1">
    <citation type="submission" date="2018-08" db="EMBL/GenBank/DDBJ databases">
        <authorList>
            <person name="Im W.T."/>
        </authorList>
    </citation>
    <scope>NUCLEOTIDE SEQUENCE [LARGE SCALE GENOMIC DNA]</scope>
    <source>
        <strain evidence="12">LA-28</strain>
    </source>
</reference>
<dbReference type="Gene3D" id="3.40.430.10">
    <property type="entry name" value="Dihydrofolate Reductase, subunit A"/>
    <property type="match status" value="1"/>
</dbReference>
<keyword evidence="5 8" id="KW-0521">NADP</keyword>
<dbReference type="GO" id="GO:0046452">
    <property type="term" value="P:dihydrofolate metabolic process"/>
    <property type="evidence" value="ECO:0007669"/>
    <property type="project" value="TreeGrafter"/>
</dbReference>
<dbReference type="CDD" id="cd00209">
    <property type="entry name" value="DHFR"/>
    <property type="match status" value="1"/>
</dbReference>
<dbReference type="RefSeq" id="WP_116623340.1">
    <property type="nucleotide sequence ID" value="NZ_QURN01000005.1"/>
</dbReference>
<proteinExistence type="inferred from homology"/>
<evidence type="ECO:0000313" key="12">
    <source>
        <dbReference type="Proteomes" id="UP000262379"/>
    </source>
</evidence>
<evidence type="ECO:0000256" key="6">
    <source>
        <dbReference type="ARBA" id="ARBA00023002"/>
    </source>
</evidence>
<evidence type="ECO:0000256" key="8">
    <source>
        <dbReference type="PIRNR" id="PIRNR000194"/>
    </source>
</evidence>
<comment type="catalytic activity">
    <reaction evidence="8">
        <text>(6S)-5,6,7,8-tetrahydrofolate + NADP(+) = 7,8-dihydrofolate + NADPH + H(+)</text>
        <dbReference type="Rhea" id="RHEA:15009"/>
        <dbReference type="ChEBI" id="CHEBI:15378"/>
        <dbReference type="ChEBI" id="CHEBI:57451"/>
        <dbReference type="ChEBI" id="CHEBI:57453"/>
        <dbReference type="ChEBI" id="CHEBI:57783"/>
        <dbReference type="ChEBI" id="CHEBI:58349"/>
        <dbReference type="EC" id="1.5.1.3"/>
    </reaction>
</comment>